<evidence type="ECO:0000256" key="3">
    <source>
        <dbReference type="ARBA" id="ARBA00022704"/>
    </source>
</evidence>
<dbReference type="CDD" id="cd00042">
    <property type="entry name" value="CY"/>
    <property type="match status" value="4"/>
</dbReference>
<dbReference type="PANTHER" id="PTHR46186:SF2">
    <property type="entry name" value="CYSTATIN"/>
    <property type="match status" value="1"/>
</dbReference>
<evidence type="ECO:0000259" key="5">
    <source>
        <dbReference type="SMART" id="SM00043"/>
    </source>
</evidence>
<comment type="similarity">
    <text evidence="1">Belongs to the cystatin family.</text>
</comment>
<sequence>MKLIFVGCIILPLISGAMLAGGINNDYTTSLDDPNVKFAVDGINSYYKGLGDSTSRTAVRLVSASSQVVSGILYRYTIELTNGENKEQCDVRVWSQPWLPEGQRTVLDGAPKCTQVDAPSARSLLGALQVVSITDEDVQDALGALEQRQTAQSNGLVYLKAVSAKKITKQVVNGLLFTVTDVTFYGSSCSRTPTDRTTCSVAADASLVQTCSANIWYSDRNTPNYKISNVVCHVPAPAVAQDAPSARAAMPGGPEKVSMNDEQTQMAVSELEKRVNAQCNCLMYLKAKEGEVTKQVVNGLLYQLKDVKFYSSSCYQGAADTSKCTIDANATPMDICSATVYYNSRQTPNYDVSNVKCRGVQTTRSLLGGDETVSFNDDDVQKAFQVVAEKVNSEKGKEIFLKGASAQVTKQIVNGVNYKFSNVDFYKSTCNMADGLSGKECTVSSNALPVTVCTITVWYKPTQTPQYQITSYQCS</sequence>
<keyword evidence="2" id="KW-0646">Protease inhibitor</keyword>
<name>A0ABM1A3C6_APLCA</name>
<evidence type="ECO:0000313" key="7">
    <source>
        <dbReference type="RefSeq" id="XP_012939991.1"/>
    </source>
</evidence>
<protein>
    <submittedName>
        <fullName evidence="7">Uncharacterized protein LOC101859340</fullName>
    </submittedName>
</protein>
<keyword evidence="4" id="KW-0732">Signal</keyword>
<dbReference type="SUPFAM" id="SSF54403">
    <property type="entry name" value="Cystatin/monellin"/>
    <property type="match status" value="4"/>
</dbReference>
<dbReference type="RefSeq" id="XP_012939991.1">
    <property type="nucleotide sequence ID" value="XM_013084537.2"/>
</dbReference>
<evidence type="ECO:0000256" key="2">
    <source>
        <dbReference type="ARBA" id="ARBA00022690"/>
    </source>
</evidence>
<dbReference type="Proteomes" id="UP000694888">
    <property type="component" value="Unplaced"/>
</dbReference>
<feature type="chain" id="PRO_5045552363" evidence="4">
    <location>
        <begin position="17"/>
        <end position="475"/>
    </location>
</feature>
<feature type="signal peptide" evidence="4">
    <location>
        <begin position="1"/>
        <end position="16"/>
    </location>
</feature>
<feature type="domain" description="Cystatin" evidence="5">
    <location>
        <begin position="249"/>
        <end position="358"/>
    </location>
</feature>
<keyword evidence="3" id="KW-0789">Thiol protease inhibitor</keyword>
<dbReference type="PANTHER" id="PTHR46186">
    <property type="entry name" value="CYSTATIN"/>
    <property type="match status" value="1"/>
</dbReference>
<organism evidence="6 7">
    <name type="scientific">Aplysia californica</name>
    <name type="common">California sea hare</name>
    <dbReference type="NCBI Taxonomy" id="6500"/>
    <lineage>
        <taxon>Eukaryota</taxon>
        <taxon>Metazoa</taxon>
        <taxon>Spiralia</taxon>
        <taxon>Lophotrochozoa</taxon>
        <taxon>Mollusca</taxon>
        <taxon>Gastropoda</taxon>
        <taxon>Heterobranchia</taxon>
        <taxon>Euthyneura</taxon>
        <taxon>Tectipleura</taxon>
        <taxon>Aplysiida</taxon>
        <taxon>Aplysioidea</taxon>
        <taxon>Aplysiidae</taxon>
        <taxon>Aplysia</taxon>
    </lineage>
</organism>
<feature type="domain" description="Cystatin" evidence="5">
    <location>
        <begin position="123"/>
        <end position="231"/>
    </location>
</feature>
<proteinExistence type="inferred from homology"/>
<dbReference type="PROSITE" id="PS00287">
    <property type="entry name" value="CYSTATIN"/>
    <property type="match status" value="1"/>
</dbReference>
<evidence type="ECO:0000256" key="1">
    <source>
        <dbReference type="ARBA" id="ARBA00009403"/>
    </source>
</evidence>
<feature type="domain" description="Cystatin" evidence="5">
    <location>
        <begin position="365"/>
        <end position="473"/>
    </location>
</feature>
<dbReference type="Gene3D" id="3.10.450.10">
    <property type="match status" value="4"/>
</dbReference>
<gene>
    <name evidence="7" type="primary">LOC101859340</name>
</gene>
<accession>A0ABM1A3C6</accession>
<evidence type="ECO:0000313" key="6">
    <source>
        <dbReference type="Proteomes" id="UP000694888"/>
    </source>
</evidence>
<keyword evidence="6" id="KW-1185">Reference proteome</keyword>
<reference evidence="7" key="1">
    <citation type="submission" date="2025-08" db="UniProtKB">
        <authorList>
            <consortium name="RefSeq"/>
        </authorList>
    </citation>
    <scope>IDENTIFICATION</scope>
</reference>
<dbReference type="InterPro" id="IPR046350">
    <property type="entry name" value="Cystatin_sf"/>
</dbReference>
<dbReference type="SMART" id="SM00043">
    <property type="entry name" value="CY"/>
    <property type="match status" value="4"/>
</dbReference>
<dbReference type="GeneID" id="101859340"/>
<feature type="domain" description="Cystatin" evidence="5">
    <location>
        <begin position="18"/>
        <end position="108"/>
    </location>
</feature>
<dbReference type="InterPro" id="IPR000010">
    <property type="entry name" value="Cystatin_dom"/>
</dbReference>
<dbReference type="InterPro" id="IPR018073">
    <property type="entry name" value="Prot_inh_cystat_CS"/>
</dbReference>
<evidence type="ECO:0000256" key="4">
    <source>
        <dbReference type="SAM" id="SignalP"/>
    </source>
</evidence>